<accession>B2FMM2</accession>
<proteinExistence type="predicted"/>
<name>B2FMM2_STRMK</name>
<gene>
    <name evidence="2" type="ordered locus">Smlt4541</name>
</gene>
<evidence type="ECO:0008006" key="4">
    <source>
        <dbReference type="Google" id="ProtNLM"/>
    </source>
</evidence>
<dbReference type="Proteomes" id="UP000008840">
    <property type="component" value="Chromosome"/>
</dbReference>
<feature type="compositionally biased region" description="Basic and acidic residues" evidence="1">
    <location>
        <begin position="11"/>
        <end position="22"/>
    </location>
</feature>
<keyword evidence="3" id="KW-1185">Reference proteome</keyword>
<dbReference type="SUPFAM" id="SSF47226">
    <property type="entry name" value="Histidine-containing phosphotransfer domain, HPT domain"/>
    <property type="match status" value="1"/>
</dbReference>
<sequence>MRRLNSTQGVEPRRHSADGPELGERSMLNLIAATAPDQFSSFVVDLDEAISRWMSAAENESPGCLEQELSRMHALKSVTSALGSCRIADACENLADALRSGEAIGSVRLRGCALAISAKRLLGRTTGQSLTGGR</sequence>
<feature type="region of interest" description="Disordered" evidence="1">
    <location>
        <begin position="1"/>
        <end position="22"/>
    </location>
</feature>
<dbReference type="AlphaFoldDB" id="B2FMM2"/>
<reference evidence="2 3" key="1">
    <citation type="journal article" date="2008" name="Genome Biol.">
        <title>The complete genome, comparative and functional analysis of Stenotrophomonas maltophilia reveals an organism heavily shielded by drug resistance determinants.</title>
        <authorList>
            <person name="Crossman L.C."/>
            <person name="Gould V.C."/>
            <person name="Dow J.M."/>
            <person name="Vernikos G.S."/>
            <person name="Okazaki A."/>
            <person name="Sebaihia M."/>
            <person name="Saunders D."/>
            <person name="Arrowsmith C."/>
            <person name="Carver T."/>
            <person name="Peters N."/>
            <person name="Adlem E."/>
            <person name="Kerhornou A."/>
            <person name="Lord A."/>
            <person name="Murphy L."/>
            <person name="Seeger K."/>
            <person name="Squares R."/>
            <person name="Rutter S."/>
            <person name="Quail M.A."/>
            <person name="Rajandream M.A."/>
            <person name="Harris D."/>
            <person name="Churcher C."/>
            <person name="Bentley S.D."/>
            <person name="Parkhill J."/>
            <person name="Thomson N.R."/>
            <person name="Avison M.B."/>
        </authorList>
    </citation>
    <scope>NUCLEOTIDE SEQUENCE [LARGE SCALE GENOMIC DNA]</scope>
    <source>
        <strain evidence="2 3">K279a</strain>
    </source>
</reference>
<dbReference type="HOGENOM" id="CLU_2195339_0_0_6"/>
<dbReference type="EMBL" id="AM743169">
    <property type="protein sequence ID" value="CAQ47897.1"/>
    <property type="molecule type" value="Genomic_DNA"/>
</dbReference>
<dbReference type="GO" id="GO:0000160">
    <property type="term" value="P:phosphorelay signal transduction system"/>
    <property type="evidence" value="ECO:0007669"/>
    <property type="project" value="InterPro"/>
</dbReference>
<organism evidence="2 3">
    <name type="scientific">Stenotrophomonas maltophilia (strain K279a)</name>
    <dbReference type="NCBI Taxonomy" id="522373"/>
    <lineage>
        <taxon>Bacteria</taxon>
        <taxon>Pseudomonadati</taxon>
        <taxon>Pseudomonadota</taxon>
        <taxon>Gammaproteobacteria</taxon>
        <taxon>Lysobacterales</taxon>
        <taxon>Lysobacteraceae</taxon>
        <taxon>Stenotrophomonas</taxon>
        <taxon>Stenotrophomonas maltophilia group</taxon>
    </lineage>
</organism>
<dbReference type="EnsemblBacteria" id="CAQ47897">
    <property type="protein sequence ID" value="CAQ47897"/>
    <property type="gene ID" value="Smlt4541"/>
</dbReference>
<protein>
    <recommendedName>
        <fullName evidence="4">HPt domain-containing protein</fullName>
    </recommendedName>
</protein>
<dbReference type="KEGG" id="sml:Smlt4541"/>
<evidence type="ECO:0000256" key="1">
    <source>
        <dbReference type="SAM" id="MobiDB-lite"/>
    </source>
</evidence>
<evidence type="ECO:0000313" key="2">
    <source>
        <dbReference type="EMBL" id="CAQ47897.1"/>
    </source>
</evidence>
<dbReference type="InterPro" id="IPR036641">
    <property type="entry name" value="HPT_dom_sf"/>
</dbReference>
<evidence type="ECO:0000313" key="3">
    <source>
        <dbReference type="Proteomes" id="UP000008840"/>
    </source>
</evidence>